<comment type="caution">
    <text evidence="1">The sequence shown here is derived from an EMBL/GenBank/DDBJ whole genome shotgun (WGS) entry which is preliminary data.</text>
</comment>
<evidence type="ECO:0000313" key="2">
    <source>
        <dbReference type="Proteomes" id="UP000319980"/>
    </source>
</evidence>
<sequence length="94" mass="10345">MRIATVEILSDQSNAAVMRHPERRFPGILVQGDSLHALCLQADLVCAAAKSSLTPEAYGEANDLRNKLWGYLSHYKVVLGEHQLPLPFSEQADA</sequence>
<dbReference type="Pfam" id="PF22281">
    <property type="entry name" value="DUF6959"/>
    <property type="match status" value="1"/>
</dbReference>
<organism evidence="1 2">
    <name type="scientific">Luteimonas marina</name>
    <dbReference type="NCBI Taxonomy" id="488485"/>
    <lineage>
        <taxon>Bacteria</taxon>
        <taxon>Pseudomonadati</taxon>
        <taxon>Pseudomonadota</taxon>
        <taxon>Gammaproteobacteria</taxon>
        <taxon>Lysobacterales</taxon>
        <taxon>Lysobacteraceae</taxon>
        <taxon>Luteimonas</taxon>
    </lineage>
</organism>
<dbReference type="InterPro" id="IPR053801">
    <property type="entry name" value="DUF6959"/>
</dbReference>
<keyword evidence="2" id="KW-1185">Reference proteome</keyword>
<accession>A0A5C5TUZ3</accession>
<reference evidence="1 2" key="1">
    <citation type="journal article" date="2008" name="Int. J. Syst. Evol. Microbiol.">
        <title>Luteimonas marina sp. nov., isolated from seawater.</title>
        <authorList>
            <person name="Baik K.S."/>
            <person name="Park S.C."/>
            <person name="Kim M.S."/>
            <person name="Kim E.M."/>
            <person name="Park C."/>
            <person name="Chun J."/>
            <person name="Seong C.N."/>
        </authorList>
    </citation>
    <scope>NUCLEOTIDE SEQUENCE [LARGE SCALE GENOMIC DNA]</scope>
    <source>
        <strain evidence="1 2">FR1330</strain>
    </source>
</reference>
<proteinExistence type="predicted"/>
<gene>
    <name evidence="1" type="ORF">FQY83_17385</name>
</gene>
<evidence type="ECO:0000313" key="1">
    <source>
        <dbReference type="EMBL" id="TWT17112.1"/>
    </source>
</evidence>
<dbReference type="EMBL" id="VOHK01000013">
    <property type="protein sequence ID" value="TWT17112.1"/>
    <property type="molecule type" value="Genomic_DNA"/>
</dbReference>
<dbReference type="AlphaFoldDB" id="A0A5C5TUZ3"/>
<dbReference type="RefSeq" id="WP_146389476.1">
    <property type="nucleotide sequence ID" value="NZ_VOHK01000013.1"/>
</dbReference>
<dbReference type="Proteomes" id="UP000319980">
    <property type="component" value="Unassembled WGS sequence"/>
</dbReference>
<name>A0A5C5TUZ3_9GAMM</name>
<dbReference type="OrthoDB" id="281433at2"/>
<protein>
    <submittedName>
        <fullName evidence="1">Uncharacterized protein</fullName>
    </submittedName>
</protein>